<dbReference type="PANTHER" id="PTHR31672">
    <property type="entry name" value="BNACNNG10540D PROTEIN"/>
    <property type="match status" value="1"/>
</dbReference>
<evidence type="ECO:0000313" key="3">
    <source>
        <dbReference type="RefSeq" id="XP_010455758.1"/>
    </source>
</evidence>
<feature type="domain" description="F-box" evidence="1">
    <location>
        <begin position="5"/>
        <end position="52"/>
    </location>
</feature>
<dbReference type="SMART" id="SM00256">
    <property type="entry name" value="FBOX"/>
    <property type="match status" value="1"/>
</dbReference>
<gene>
    <name evidence="3" type="primary">LOC104737315</name>
</gene>
<dbReference type="Gene3D" id="1.20.1280.50">
    <property type="match status" value="1"/>
</dbReference>
<dbReference type="PROSITE" id="PS50181">
    <property type="entry name" value="FBOX"/>
    <property type="match status" value="1"/>
</dbReference>
<reference evidence="2" key="1">
    <citation type="journal article" date="2014" name="Nat. Commun.">
        <title>The emerging biofuel crop Camelina sativa retains a highly undifferentiated hexaploid genome structure.</title>
        <authorList>
            <person name="Kagale S."/>
            <person name="Koh C."/>
            <person name="Nixon J."/>
            <person name="Bollina V."/>
            <person name="Clarke W.E."/>
            <person name="Tuteja R."/>
            <person name="Spillane C."/>
            <person name="Robinson S.J."/>
            <person name="Links M.G."/>
            <person name="Clarke C."/>
            <person name="Higgins E.E."/>
            <person name="Huebert T."/>
            <person name="Sharpe A.G."/>
            <person name="Parkin I.A."/>
        </authorList>
    </citation>
    <scope>NUCLEOTIDE SEQUENCE [LARGE SCALE GENOMIC DNA]</scope>
    <source>
        <strain evidence="2">cv. DH55</strain>
    </source>
</reference>
<dbReference type="RefSeq" id="XP_010455758.1">
    <property type="nucleotide sequence ID" value="XM_010457456.1"/>
</dbReference>
<protein>
    <submittedName>
        <fullName evidence="3">F-box only protein 15</fullName>
    </submittedName>
</protein>
<reference evidence="3" key="2">
    <citation type="submission" date="2025-08" db="UniProtKB">
        <authorList>
            <consortium name="RefSeq"/>
        </authorList>
    </citation>
    <scope>IDENTIFICATION</scope>
    <source>
        <tissue evidence="3">Leaf</tissue>
    </source>
</reference>
<name>A0ABM0VGE2_CAMSA</name>
<dbReference type="CDD" id="cd22157">
    <property type="entry name" value="F-box_AtFBW1-like"/>
    <property type="match status" value="1"/>
</dbReference>
<dbReference type="InterPro" id="IPR006527">
    <property type="entry name" value="F-box-assoc_dom_typ1"/>
</dbReference>
<dbReference type="InterPro" id="IPR050796">
    <property type="entry name" value="SCF_F-box_component"/>
</dbReference>
<dbReference type="Pfam" id="PF00646">
    <property type="entry name" value="F-box"/>
    <property type="match status" value="1"/>
</dbReference>
<dbReference type="NCBIfam" id="TIGR01640">
    <property type="entry name" value="F_box_assoc_1"/>
    <property type="match status" value="1"/>
</dbReference>
<proteinExistence type="predicted"/>
<dbReference type="InterPro" id="IPR017451">
    <property type="entry name" value="F-box-assoc_interact_dom"/>
</dbReference>
<dbReference type="InterPro" id="IPR036047">
    <property type="entry name" value="F-box-like_dom_sf"/>
</dbReference>
<organism evidence="2 3">
    <name type="scientific">Camelina sativa</name>
    <name type="common">False flax</name>
    <name type="synonym">Myagrum sativum</name>
    <dbReference type="NCBI Taxonomy" id="90675"/>
    <lineage>
        <taxon>Eukaryota</taxon>
        <taxon>Viridiplantae</taxon>
        <taxon>Streptophyta</taxon>
        <taxon>Embryophyta</taxon>
        <taxon>Tracheophyta</taxon>
        <taxon>Spermatophyta</taxon>
        <taxon>Magnoliopsida</taxon>
        <taxon>eudicotyledons</taxon>
        <taxon>Gunneridae</taxon>
        <taxon>Pentapetalae</taxon>
        <taxon>rosids</taxon>
        <taxon>malvids</taxon>
        <taxon>Brassicales</taxon>
        <taxon>Brassicaceae</taxon>
        <taxon>Camelineae</taxon>
        <taxon>Camelina</taxon>
    </lineage>
</organism>
<dbReference type="PANTHER" id="PTHR31672:SF13">
    <property type="entry name" value="F-BOX PROTEIN CPR30-LIKE"/>
    <property type="match status" value="1"/>
</dbReference>
<keyword evidence="2" id="KW-1185">Reference proteome</keyword>
<evidence type="ECO:0000259" key="1">
    <source>
        <dbReference type="PROSITE" id="PS50181"/>
    </source>
</evidence>
<dbReference type="GeneID" id="104737315"/>
<dbReference type="Pfam" id="PF07734">
    <property type="entry name" value="FBA_1"/>
    <property type="match status" value="1"/>
</dbReference>
<dbReference type="SUPFAM" id="SSF81383">
    <property type="entry name" value="F-box domain"/>
    <property type="match status" value="1"/>
</dbReference>
<evidence type="ECO:0000313" key="2">
    <source>
        <dbReference type="Proteomes" id="UP000694864"/>
    </source>
</evidence>
<accession>A0ABM0VGE2</accession>
<sequence length="376" mass="43840">MASSKHLLRFLPFELIEEILIRTPAESLNRFKWTCKQWYDLITDKRFMYNHLDRSPERFLRIDDYQTVQIMDPVTGIHKDSPLPDVFRSPHSFDSMVHCDGLMLCFGGHPIYDRERDIDLAVWNPVTSKIKRIEPLVCYSKSDYFGIGYDNTCRHNYKILRFSGPLSFDDPEQCEIYEFKSDSWRTLDAKFDWYVDPQCKGVSVKGNMYWIADTYVLSFDFTMETFKNVCVCPRTRETKRLGCFSGDRLSLFLQDVQHGDEEVSTEIEVWVTNKVSDGGVSFTKFFNVTSPQLPLLQYHTDMARPGYSIGNHKIIMAWCEGYVKEDDDKWCACITFYQIDQGGIRKQIETGLHGSHYSDPFICSYVYVPSLIPVPD</sequence>
<dbReference type="InterPro" id="IPR015915">
    <property type="entry name" value="Kelch-typ_b-propeller"/>
</dbReference>
<dbReference type="Proteomes" id="UP000694864">
    <property type="component" value="Chromosome 13"/>
</dbReference>
<dbReference type="InterPro" id="IPR001810">
    <property type="entry name" value="F-box_dom"/>
</dbReference>
<dbReference type="SUPFAM" id="SSF117281">
    <property type="entry name" value="Kelch motif"/>
    <property type="match status" value="1"/>
</dbReference>